<accession>A0AA39QYT0</accession>
<protein>
    <submittedName>
        <fullName evidence="2">Uncharacterized protein</fullName>
    </submittedName>
</protein>
<keyword evidence="3" id="KW-1185">Reference proteome</keyword>
<feature type="signal peptide" evidence="1">
    <location>
        <begin position="1"/>
        <end position="23"/>
    </location>
</feature>
<dbReference type="Proteomes" id="UP001166286">
    <property type="component" value="Unassembled WGS sequence"/>
</dbReference>
<evidence type="ECO:0000256" key="1">
    <source>
        <dbReference type="SAM" id="SignalP"/>
    </source>
</evidence>
<gene>
    <name evidence="2" type="ORF">JMJ35_007037</name>
</gene>
<feature type="chain" id="PRO_5041203580" evidence="1">
    <location>
        <begin position="24"/>
        <end position="117"/>
    </location>
</feature>
<comment type="caution">
    <text evidence="2">The sequence shown here is derived from an EMBL/GenBank/DDBJ whole genome shotgun (WGS) entry which is preliminary data.</text>
</comment>
<reference evidence="2" key="1">
    <citation type="submission" date="2023-03" db="EMBL/GenBank/DDBJ databases">
        <title>Complete genome of Cladonia borealis.</title>
        <authorList>
            <person name="Park H."/>
        </authorList>
    </citation>
    <scope>NUCLEOTIDE SEQUENCE</scope>
    <source>
        <strain evidence="2">ANT050790</strain>
    </source>
</reference>
<proteinExistence type="predicted"/>
<dbReference type="AlphaFoldDB" id="A0AA39QYT0"/>
<sequence>MQYSTIIMAAAAFFMAGTSVANSAQVNLRRFSYYDTECQDYAGHEYPGSGTVTGGPAGSQAIIWVDAGGDYCCNVGDWLRACKNSECNAYDDVSIGQCKSFTNGVWAEWFCIDCGGK</sequence>
<dbReference type="EMBL" id="JAFEKC020000015">
    <property type="protein sequence ID" value="KAK0510605.1"/>
    <property type="molecule type" value="Genomic_DNA"/>
</dbReference>
<name>A0AA39QYT0_9LECA</name>
<evidence type="ECO:0000313" key="3">
    <source>
        <dbReference type="Proteomes" id="UP001166286"/>
    </source>
</evidence>
<organism evidence="2 3">
    <name type="scientific">Cladonia borealis</name>
    <dbReference type="NCBI Taxonomy" id="184061"/>
    <lineage>
        <taxon>Eukaryota</taxon>
        <taxon>Fungi</taxon>
        <taxon>Dikarya</taxon>
        <taxon>Ascomycota</taxon>
        <taxon>Pezizomycotina</taxon>
        <taxon>Lecanoromycetes</taxon>
        <taxon>OSLEUM clade</taxon>
        <taxon>Lecanoromycetidae</taxon>
        <taxon>Lecanorales</taxon>
        <taxon>Lecanorineae</taxon>
        <taxon>Cladoniaceae</taxon>
        <taxon>Cladonia</taxon>
    </lineage>
</organism>
<keyword evidence="1" id="KW-0732">Signal</keyword>
<evidence type="ECO:0000313" key="2">
    <source>
        <dbReference type="EMBL" id="KAK0510605.1"/>
    </source>
</evidence>